<feature type="domain" description="Ribbon-helix-helix protein CopG" evidence="1">
    <location>
        <begin position="4"/>
        <end position="36"/>
    </location>
</feature>
<dbReference type="RefSeq" id="WP_266087597.1">
    <property type="nucleotide sequence ID" value="NZ_RKLV01000008.1"/>
</dbReference>
<dbReference type="Pfam" id="PF01402">
    <property type="entry name" value="RHH_1"/>
    <property type="match status" value="1"/>
</dbReference>
<keyword evidence="3" id="KW-1185">Reference proteome</keyword>
<proteinExistence type="predicted"/>
<sequence>MENVTTRMNEDEINMVERLADEMGVSRSDAIRIAVRGGAKDELVRIALQRYQEGEIGMRDAAELVGTTVSEMMAEANDRGVLSNYDETDLESDVESLV</sequence>
<evidence type="ECO:0000313" key="2">
    <source>
        <dbReference type="EMBL" id="MCX2819389.1"/>
    </source>
</evidence>
<dbReference type="Proteomes" id="UP001149411">
    <property type="component" value="Unassembled WGS sequence"/>
</dbReference>
<protein>
    <submittedName>
        <fullName evidence="2">UPF0175 family protein</fullName>
    </submittedName>
</protein>
<accession>A0A9Q4C5M3</accession>
<evidence type="ECO:0000259" key="1">
    <source>
        <dbReference type="Pfam" id="PF01402"/>
    </source>
</evidence>
<dbReference type="InterPro" id="IPR010985">
    <property type="entry name" value="Ribbon_hlx_hlx"/>
</dbReference>
<dbReference type="AlphaFoldDB" id="A0A9Q4C5M3"/>
<comment type="caution">
    <text evidence="2">The sequence shown here is derived from an EMBL/GenBank/DDBJ whole genome shotgun (WGS) entry which is preliminary data.</text>
</comment>
<gene>
    <name evidence="2" type="ORF">EGH25_08505</name>
</gene>
<dbReference type="Pfam" id="PF03683">
    <property type="entry name" value="UPF0175"/>
    <property type="match status" value="1"/>
</dbReference>
<dbReference type="InterPro" id="IPR002145">
    <property type="entry name" value="CopG"/>
</dbReference>
<dbReference type="InterPro" id="IPR005368">
    <property type="entry name" value="UPF0175"/>
</dbReference>
<reference evidence="2" key="1">
    <citation type="submission" date="2022-09" db="EMBL/GenBank/DDBJ databases">
        <title>Haloadaptaus new haloarchaeum isolated from saline soil.</title>
        <authorList>
            <person name="Duran-Viseras A."/>
            <person name="Sanchez-Porro C."/>
            <person name="Ventosa A."/>
        </authorList>
    </citation>
    <scope>NUCLEOTIDE SEQUENCE</scope>
    <source>
        <strain evidence="2">F3-133</strain>
    </source>
</reference>
<evidence type="ECO:0000313" key="3">
    <source>
        <dbReference type="Proteomes" id="UP001149411"/>
    </source>
</evidence>
<name>A0A9Q4C5M3_9EURY</name>
<dbReference type="SUPFAM" id="SSF47598">
    <property type="entry name" value="Ribbon-helix-helix"/>
    <property type="match status" value="1"/>
</dbReference>
<organism evidence="2 3">
    <name type="scientific">Halorutilus salinus</name>
    <dbReference type="NCBI Taxonomy" id="2487751"/>
    <lineage>
        <taxon>Archaea</taxon>
        <taxon>Methanobacteriati</taxon>
        <taxon>Methanobacteriota</taxon>
        <taxon>Stenosarchaea group</taxon>
        <taxon>Halobacteria</taxon>
        <taxon>Halorutilales</taxon>
        <taxon>Halorutilaceae</taxon>
        <taxon>Halorutilus</taxon>
    </lineage>
</organism>
<dbReference type="EMBL" id="RKLV01000008">
    <property type="protein sequence ID" value="MCX2819389.1"/>
    <property type="molecule type" value="Genomic_DNA"/>
</dbReference>
<dbReference type="GO" id="GO:0006355">
    <property type="term" value="P:regulation of DNA-templated transcription"/>
    <property type="evidence" value="ECO:0007669"/>
    <property type="project" value="InterPro"/>
</dbReference>